<reference evidence="1 2" key="1">
    <citation type="submission" date="2021-02" db="EMBL/GenBank/DDBJ databases">
        <title>Whole genome sequencing of Streptomyces actuosus VRA1.</title>
        <authorList>
            <person name="Sen G."/>
            <person name="Sen A."/>
        </authorList>
    </citation>
    <scope>NUCLEOTIDE SEQUENCE [LARGE SCALE GENOMIC DNA]</scope>
    <source>
        <strain evidence="1 2">VRA1</strain>
    </source>
</reference>
<sequence>MTSVLQHVALGGEPVGIANPVTDAERQRVRELHAAGRGRNEIATELRRSGRTTSEIAKGLGISFARAAEVRAATEIRQADPAARRTALAQRLQDVAERELEKVNQPHLYWDWGGKEHDFDTYEAAEPTPADKRALLGVVATAVDRSLKLSPPKEEGGADEVGALLTGLFDKLRAKHGDH</sequence>
<dbReference type="RefSeq" id="WP_205386317.1">
    <property type="nucleotide sequence ID" value="NZ_JAFFZS010000034.1"/>
</dbReference>
<proteinExistence type="predicted"/>
<dbReference type="EMBL" id="JAFFZS010000034">
    <property type="protein sequence ID" value="MBN0048191.1"/>
    <property type="molecule type" value="Genomic_DNA"/>
</dbReference>
<keyword evidence="2" id="KW-1185">Reference proteome</keyword>
<name>A0ABS2VYG4_STRAS</name>
<evidence type="ECO:0000313" key="1">
    <source>
        <dbReference type="EMBL" id="MBN0048191.1"/>
    </source>
</evidence>
<organism evidence="1 2">
    <name type="scientific">Streptomyces actuosus</name>
    <dbReference type="NCBI Taxonomy" id="1885"/>
    <lineage>
        <taxon>Bacteria</taxon>
        <taxon>Bacillati</taxon>
        <taxon>Actinomycetota</taxon>
        <taxon>Actinomycetes</taxon>
        <taxon>Kitasatosporales</taxon>
        <taxon>Streptomycetaceae</taxon>
        <taxon>Streptomyces</taxon>
    </lineage>
</organism>
<protein>
    <submittedName>
        <fullName evidence="1">Helix-turn-helix domain-containing protein</fullName>
    </submittedName>
</protein>
<evidence type="ECO:0000313" key="2">
    <source>
        <dbReference type="Proteomes" id="UP000788262"/>
    </source>
</evidence>
<dbReference type="Proteomes" id="UP000788262">
    <property type="component" value="Unassembled WGS sequence"/>
</dbReference>
<gene>
    <name evidence="1" type="ORF">JS756_29595</name>
</gene>
<accession>A0ABS2VYG4</accession>
<comment type="caution">
    <text evidence="1">The sequence shown here is derived from an EMBL/GenBank/DDBJ whole genome shotgun (WGS) entry which is preliminary data.</text>
</comment>